<protein>
    <submittedName>
        <fullName evidence="7">Cytochrome c family protein</fullName>
    </submittedName>
</protein>
<keyword evidence="1 4" id="KW-0349">Heme</keyword>
<keyword evidence="3 4" id="KW-0408">Iron</keyword>
<reference evidence="7 8" key="1">
    <citation type="submission" date="2017-05" db="EMBL/GenBank/DDBJ databases">
        <title>The draft genome sequence of Idiomarina salinarum WNB302.</title>
        <authorList>
            <person name="Sun Y."/>
            <person name="Chen B."/>
            <person name="Du Z."/>
        </authorList>
    </citation>
    <scope>NUCLEOTIDE SEQUENCE [LARGE SCALE GENOMIC DNA]</scope>
    <source>
        <strain evidence="7 8">WNB302</strain>
    </source>
</reference>
<dbReference type="InterPro" id="IPR009056">
    <property type="entry name" value="Cyt_c-like_dom"/>
</dbReference>
<evidence type="ECO:0000259" key="6">
    <source>
        <dbReference type="PROSITE" id="PS51007"/>
    </source>
</evidence>
<comment type="caution">
    <text evidence="7">The sequence shown here is derived from an EMBL/GenBank/DDBJ whole genome shotgun (WGS) entry which is preliminary data.</text>
</comment>
<evidence type="ECO:0000256" key="3">
    <source>
        <dbReference type="ARBA" id="ARBA00023004"/>
    </source>
</evidence>
<evidence type="ECO:0000256" key="1">
    <source>
        <dbReference type="ARBA" id="ARBA00022617"/>
    </source>
</evidence>
<feature type="region of interest" description="Disordered" evidence="5">
    <location>
        <begin position="155"/>
        <end position="177"/>
    </location>
</feature>
<accession>A0A265UWM5</accession>
<evidence type="ECO:0000256" key="4">
    <source>
        <dbReference type="PROSITE-ProRule" id="PRU00433"/>
    </source>
</evidence>
<evidence type="ECO:0000313" key="7">
    <source>
        <dbReference type="EMBL" id="OZV69700.1"/>
    </source>
</evidence>
<proteinExistence type="predicted"/>
<dbReference type="GO" id="GO:0020037">
    <property type="term" value="F:heme binding"/>
    <property type="evidence" value="ECO:0007669"/>
    <property type="project" value="InterPro"/>
</dbReference>
<keyword evidence="8" id="KW-1185">Reference proteome</keyword>
<organism evidence="7 8">
    <name type="scientific">Winogradskyella aurantia</name>
    <dbReference type="NCBI Taxonomy" id="1915063"/>
    <lineage>
        <taxon>Bacteria</taxon>
        <taxon>Pseudomonadati</taxon>
        <taxon>Bacteroidota</taxon>
        <taxon>Flavobacteriia</taxon>
        <taxon>Flavobacteriales</taxon>
        <taxon>Flavobacteriaceae</taxon>
        <taxon>Winogradskyella</taxon>
    </lineage>
</organism>
<feature type="domain" description="Cytochrome c" evidence="6">
    <location>
        <begin position="41"/>
        <end position="138"/>
    </location>
</feature>
<dbReference type="PROSITE" id="PS51007">
    <property type="entry name" value="CYTC"/>
    <property type="match status" value="1"/>
</dbReference>
<dbReference type="Pfam" id="PF00034">
    <property type="entry name" value="Cytochrom_C"/>
    <property type="match status" value="1"/>
</dbReference>
<dbReference type="AlphaFoldDB" id="A0A265UWM5"/>
<dbReference type="InterPro" id="IPR021796">
    <property type="entry name" value="Tll0287-like_dom"/>
</dbReference>
<dbReference type="SUPFAM" id="SSF46626">
    <property type="entry name" value="Cytochrome c"/>
    <property type="match status" value="1"/>
</dbReference>
<keyword evidence="2 4" id="KW-0479">Metal-binding</keyword>
<evidence type="ECO:0000313" key="8">
    <source>
        <dbReference type="Proteomes" id="UP000216840"/>
    </source>
</evidence>
<gene>
    <name evidence="7" type="ORF">CA834_03500</name>
</gene>
<dbReference type="InterPro" id="IPR036909">
    <property type="entry name" value="Cyt_c-like_dom_sf"/>
</dbReference>
<dbReference type="PROSITE" id="PS51257">
    <property type="entry name" value="PROKAR_LIPOPROTEIN"/>
    <property type="match status" value="1"/>
</dbReference>
<evidence type="ECO:0000256" key="2">
    <source>
        <dbReference type="ARBA" id="ARBA00022723"/>
    </source>
</evidence>
<dbReference type="GO" id="GO:0009055">
    <property type="term" value="F:electron transfer activity"/>
    <property type="evidence" value="ECO:0007669"/>
    <property type="project" value="InterPro"/>
</dbReference>
<sequence>MKNTIIVRTLIILVALSFSVVGCKDHKNPYESIQAAKGTEAQTHPGKTLMETNCYVCHSPTASHDNRIGPPMIAVKKHYINDSTTKDAFIKAMQAWVKNPNEADAKMPGAVRRFGVMPKAYYPEETIEKIADYIYDYDIDQPEWFESHYNEMRGKKKGMGRGNGKGKQNGKKKGKQTVSNLSHADLGLQYALGTKAVLGKNLMTKLQKEGTAAALEFCNENAYHLTDSMATEYKASIKRVTDKPRNQNNMANAEEMRYINNFKQVIANKEEPQPISETKDGVVHVYYPIVTNTMCLQCHGKPKTNIAARDYKIIKQLYPKDLAVGYSENEVRGIWHVTFTERNE</sequence>
<dbReference type="Gene3D" id="1.10.760.10">
    <property type="entry name" value="Cytochrome c-like domain"/>
    <property type="match status" value="1"/>
</dbReference>
<evidence type="ECO:0000256" key="5">
    <source>
        <dbReference type="SAM" id="MobiDB-lite"/>
    </source>
</evidence>
<dbReference type="Pfam" id="PF11845">
    <property type="entry name" value="Tll0287-like"/>
    <property type="match status" value="1"/>
</dbReference>
<dbReference type="Proteomes" id="UP000216840">
    <property type="component" value="Unassembled WGS sequence"/>
</dbReference>
<dbReference type="EMBL" id="NGJN01000002">
    <property type="protein sequence ID" value="OZV69700.1"/>
    <property type="molecule type" value="Genomic_DNA"/>
</dbReference>
<dbReference type="GO" id="GO:0046872">
    <property type="term" value="F:metal ion binding"/>
    <property type="evidence" value="ECO:0007669"/>
    <property type="project" value="UniProtKB-KW"/>
</dbReference>
<name>A0A265UWM5_9FLAO</name>